<dbReference type="EMBL" id="GU943148">
    <property type="protein sequence ID" value="ADD96576.1"/>
    <property type="molecule type" value="Genomic_DNA"/>
</dbReference>
<accession>D6PLH5</accession>
<organism evidence="2">
    <name type="scientific">uncultured organism MedDCM-OCT-S11-C359</name>
    <dbReference type="NCBI Taxonomy" id="743661"/>
    <lineage>
        <taxon>unclassified sequences</taxon>
        <taxon>environmental samples</taxon>
    </lineage>
</organism>
<reference evidence="2" key="1">
    <citation type="journal article" date="2010" name="ISME J.">
        <title>Metagenome of the Mediterranean deep chlorophyll maximum studied by direct and fosmid library 454 pyrosequencing.</title>
        <authorList>
            <person name="Ghai R."/>
            <person name="Martin-Cuadrado A.B."/>
            <person name="Molto A.G."/>
            <person name="Heredia I.G."/>
            <person name="Cabrera R."/>
            <person name="Martin J."/>
            <person name="Verdu M."/>
            <person name="Deschamps P."/>
            <person name="Moreira D."/>
            <person name="Lopez-Garcia P."/>
            <person name="Mira A."/>
            <person name="Rodriguez-Valera F."/>
        </authorList>
    </citation>
    <scope>NUCLEOTIDE SEQUENCE</scope>
</reference>
<feature type="domain" description="DUF7483" evidence="1">
    <location>
        <begin position="2"/>
        <end position="137"/>
    </location>
</feature>
<sequence>MTSSTVGVNVGVLGTAGQDYIAYCFSQKSGFSSMGSYTGNGNADGAFVYTGFKPAFVIIKNTAGTYNWIMADNKRSTSGGTNVVDYYLTPNTSDAEGSTGTSRDLDLLSNGFKFRGDGSELNGSGVNYIYMAFAEAPLVGSNNVPATAR</sequence>
<evidence type="ECO:0000313" key="2">
    <source>
        <dbReference type="EMBL" id="ADD96576.1"/>
    </source>
</evidence>
<protein>
    <recommendedName>
        <fullName evidence="1">DUF7483 domain-containing protein</fullName>
    </recommendedName>
</protein>
<proteinExistence type="predicted"/>
<dbReference type="AlphaFoldDB" id="D6PLH5"/>
<name>D6PLH5_9ZZZZ</name>
<evidence type="ECO:0000259" key="1">
    <source>
        <dbReference type="Pfam" id="PF24299"/>
    </source>
</evidence>
<dbReference type="Pfam" id="PF24299">
    <property type="entry name" value="DUF7483"/>
    <property type="match status" value="1"/>
</dbReference>
<dbReference type="InterPro" id="IPR055906">
    <property type="entry name" value="DUF7483"/>
</dbReference>